<dbReference type="AlphaFoldDB" id="A0A5D0GAF5"/>
<evidence type="ECO:0000256" key="1">
    <source>
        <dbReference type="SAM" id="Phobius"/>
    </source>
</evidence>
<keyword evidence="3" id="KW-1185">Reference proteome</keyword>
<sequence length="175" mass="19548">MEKSLKTLSINNGLVLGLILSVITVLMYALNLDLFTKWWVGIILFFLSLGIATYSAIKFKQHQGFLTFKQGFSSYFITVAVGSFIATIIGIVIFTFVDPDAATYLNEQILIMSKEAMEGFGAPQETIQEALMKAEKVNNFALVEQLKAFVWRLLFYSIFGLIVALIVKKNDPASE</sequence>
<dbReference type="RefSeq" id="WP_148454622.1">
    <property type="nucleotide sequence ID" value="NZ_VSFC01000032.1"/>
</dbReference>
<gene>
    <name evidence="2" type="ORF">FVF61_06650</name>
</gene>
<dbReference type="EMBL" id="VSFC01000032">
    <property type="protein sequence ID" value="TYA55958.1"/>
    <property type="molecule type" value="Genomic_DNA"/>
</dbReference>
<comment type="caution">
    <text evidence="2">The sequence shown here is derived from an EMBL/GenBank/DDBJ whole genome shotgun (WGS) entry which is preliminary data.</text>
</comment>
<feature type="transmembrane region" description="Helical" evidence="1">
    <location>
        <begin position="36"/>
        <end position="54"/>
    </location>
</feature>
<dbReference type="Pfam" id="PF13858">
    <property type="entry name" value="DUF4199"/>
    <property type="match status" value="1"/>
</dbReference>
<accession>A0A5D0GAF5</accession>
<keyword evidence="1" id="KW-0472">Membrane</keyword>
<dbReference type="Proteomes" id="UP000324550">
    <property type="component" value="Unassembled WGS sequence"/>
</dbReference>
<protein>
    <submittedName>
        <fullName evidence="2">DUF4199 domain-containing protein</fullName>
    </submittedName>
</protein>
<feature type="transmembrane region" description="Helical" evidence="1">
    <location>
        <begin position="149"/>
        <end position="167"/>
    </location>
</feature>
<keyword evidence="1" id="KW-0812">Transmembrane</keyword>
<feature type="transmembrane region" description="Helical" evidence="1">
    <location>
        <begin position="75"/>
        <end position="97"/>
    </location>
</feature>
<name>A0A5D0GAF5_9FLAO</name>
<feature type="transmembrane region" description="Helical" evidence="1">
    <location>
        <begin position="12"/>
        <end position="30"/>
    </location>
</feature>
<proteinExistence type="predicted"/>
<dbReference type="InterPro" id="IPR025250">
    <property type="entry name" value="DUF4199"/>
</dbReference>
<organism evidence="2 3">
    <name type="scientific">Formosa maritima</name>
    <dbReference type="NCBI Taxonomy" id="2592046"/>
    <lineage>
        <taxon>Bacteria</taxon>
        <taxon>Pseudomonadati</taxon>
        <taxon>Bacteroidota</taxon>
        <taxon>Flavobacteriia</taxon>
        <taxon>Flavobacteriales</taxon>
        <taxon>Flavobacteriaceae</taxon>
        <taxon>Formosa</taxon>
    </lineage>
</organism>
<reference evidence="2 3" key="1">
    <citation type="submission" date="2019-08" db="EMBL/GenBank/DDBJ databases">
        <title>Formosa sediminis sp. nov., isolated from marine sediment.</title>
        <authorList>
            <person name="Cao W.R."/>
        </authorList>
    </citation>
    <scope>NUCLEOTIDE SEQUENCE [LARGE SCALE GENOMIC DNA]</scope>
    <source>
        <strain evidence="2 3">1494</strain>
    </source>
</reference>
<keyword evidence="1" id="KW-1133">Transmembrane helix</keyword>
<evidence type="ECO:0000313" key="3">
    <source>
        <dbReference type="Proteomes" id="UP000324550"/>
    </source>
</evidence>
<evidence type="ECO:0000313" key="2">
    <source>
        <dbReference type="EMBL" id="TYA55958.1"/>
    </source>
</evidence>
<dbReference type="OrthoDB" id="660361at2"/>